<name>A0A141DZF6_9CAUD</name>
<keyword evidence="2" id="KW-1185">Reference proteome</keyword>
<organism evidence="1 2">
    <name type="scientific">Streptococcus phage phiARI0746</name>
    <dbReference type="NCBI Taxonomy" id="1701837"/>
    <lineage>
        <taxon>Viruses</taxon>
        <taxon>Duplodnaviria</taxon>
        <taxon>Heunggongvirae</taxon>
        <taxon>Uroviricota</taxon>
        <taxon>Caudoviricetes</taxon>
        <taxon>Ferrettivirinae</taxon>
        <taxon>Norfolkplacevirus</taxon>
        <taxon>Norfolkplacevirus ARI0746</taxon>
    </lineage>
</organism>
<accession>A0A141DZF6</accession>
<dbReference type="EMBL" id="KT337365">
    <property type="protein sequence ID" value="ALA46865.1"/>
    <property type="molecule type" value="Genomic_DNA"/>
</dbReference>
<evidence type="ECO:0000313" key="2">
    <source>
        <dbReference type="Proteomes" id="UP000203967"/>
    </source>
</evidence>
<dbReference type="GeneID" id="30306775"/>
<sequence length="110" mass="12711">MNKDLIETPRFNFFIGDEVLLKGKIVGFDVDENKCVENVVRLEYGQTLNVPNNNIYITDDIVDKSKIKVVVPQFVAEHIEHSKEIGRDLQDAMNSSLINKQVDQWLYTKK</sequence>
<evidence type="ECO:0000313" key="1">
    <source>
        <dbReference type="EMBL" id="ALA46865.1"/>
    </source>
</evidence>
<dbReference type="KEGG" id="vg:30306775"/>
<dbReference type="RefSeq" id="YP_009321525.1">
    <property type="nucleotide sequence ID" value="NC_031907.1"/>
</dbReference>
<dbReference type="OrthoDB" id="7074at10239"/>
<proteinExistence type="predicted"/>
<gene>
    <name evidence="1" type="ORF">phiARI0746_24</name>
</gene>
<dbReference type="Proteomes" id="UP000203967">
    <property type="component" value="Segment"/>
</dbReference>
<reference evidence="1 2" key="1">
    <citation type="journal article" date="2016" name="PLoS Biol.">
        <title>Horizontal DNA Transfer Mechanisms of Bacteria as Weapons of Intragenomic Conflict.</title>
        <authorList>
            <person name="Croucher N.J."/>
            <person name="Mostowy R."/>
            <person name="Wymant C."/>
            <person name="Turner P."/>
            <person name="Bentley S.D."/>
            <person name="Fraser C."/>
        </authorList>
    </citation>
    <scope>NUCLEOTIDE SEQUENCE [LARGE SCALE GENOMIC DNA]</scope>
</reference>
<protein>
    <submittedName>
        <fullName evidence="1">Uncharacterized protein</fullName>
    </submittedName>
</protein>